<gene>
    <name evidence="2" type="ORF">GCM10007063_28250</name>
</gene>
<reference evidence="2" key="1">
    <citation type="journal article" date="2014" name="Int. J. Syst. Evol. Microbiol.">
        <title>Complete genome sequence of Corynebacterium casei LMG S-19264T (=DSM 44701T), isolated from a smear-ripened cheese.</title>
        <authorList>
            <consortium name="US DOE Joint Genome Institute (JGI-PGF)"/>
            <person name="Walter F."/>
            <person name="Albersmeier A."/>
            <person name="Kalinowski J."/>
            <person name="Ruckert C."/>
        </authorList>
    </citation>
    <scope>NUCLEOTIDE SEQUENCE</scope>
    <source>
        <strain evidence="2">JCM 12580</strain>
    </source>
</reference>
<feature type="region of interest" description="Disordered" evidence="1">
    <location>
        <begin position="40"/>
        <end position="79"/>
    </location>
</feature>
<protein>
    <recommendedName>
        <fullName evidence="4">YtxH domain-containing protein</fullName>
    </recommendedName>
</protein>
<feature type="compositionally biased region" description="Polar residues" evidence="1">
    <location>
        <begin position="69"/>
        <end position="79"/>
    </location>
</feature>
<dbReference type="RefSeq" id="WP_188633757.1">
    <property type="nucleotide sequence ID" value="NZ_BMNQ01000052.1"/>
</dbReference>
<accession>A0A917Q0U0</accession>
<evidence type="ECO:0008006" key="4">
    <source>
        <dbReference type="Google" id="ProtNLM"/>
    </source>
</evidence>
<sequence length="95" mass="10662">MKKRFITAGAIAGGITGYLLRNEEKRTKFKSKVKDSAKKIKNFNQDEHSDSTLEDAGAPDQIESKDPSQLENSKMVSEGSQFGVDYYNKVKEKDD</sequence>
<dbReference type="Proteomes" id="UP000658382">
    <property type="component" value="Unassembled WGS sequence"/>
</dbReference>
<organism evidence="2 3">
    <name type="scientific">Lentibacillus kapialis</name>
    <dbReference type="NCBI Taxonomy" id="340214"/>
    <lineage>
        <taxon>Bacteria</taxon>
        <taxon>Bacillati</taxon>
        <taxon>Bacillota</taxon>
        <taxon>Bacilli</taxon>
        <taxon>Bacillales</taxon>
        <taxon>Bacillaceae</taxon>
        <taxon>Lentibacillus</taxon>
    </lineage>
</organism>
<evidence type="ECO:0000313" key="2">
    <source>
        <dbReference type="EMBL" id="GGK04259.1"/>
    </source>
</evidence>
<feature type="compositionally biased region" description="Basic and acidic residues" evidence="1">
    <location>
        <begin position="40"/>
        <end position="51"/>
    </location>
</feature>
<comment type="caution">
    <text evidence="2">The sequence shown here is derived from an EMBL/GenBank/DDBJ whole genome shotgun (WGS) entry which is preliminary data.</text>
</comment>
<reference evidence="2" key="2">
    <citation type="submission" date="2020-09" db="EMBL/GenBank/DDBJ databases">
        <authorList>
            <person name="Sun Q."/>
            <person name="Ohkuma M."/>
        </authorList>
    </citation>
    <scope>NUCLEOTIDE SEQUENCE</scope>
    <source>
        <strain evidence="2">JCM 12580</strain>
    </source>
</reference>
<dbReference type="EMBL" id="BMNQ01000052">
    <property type="protein sequence ID" value="GGK04259.1"/>
    <property type="molecule type" value="Genomic_DNA"/>
</dbReference>
<evidence type="ECO:0000313" key="3">
    <source>
        <dbReference type="Proteomes" id="UP000658382"/>
    </source>
</evidence>
<keyword evidence="3" id="KW-1185">Reference proteome</keyword>
<proteinExistence type="predicted"/>
<dbReference type="AlphaFoldDB" id="A0A917Q0U0"/>
<name>A0A917Q0U0_9BACI</name>
<evidence type="ECO:0000256" key="1">
    <source>
        <dbReference type="SAM" id="MobiDB-lite"/>
    </source>
</evidence>